<gene>
    <name evidence="1" type="ORF">BROFUL_00998</name>
</gene>
<proteinExistence type="predicted"/>
<keyword evidence="2" id="KW-1185">Reference proteome</keyword>
<sequence>MENIPVYLKLHCNDFAQRLSLAVIGIMIDPFQKAEN</sequence>
<protein>
    <submittedName>
        <fullName evidence="1">Uncharacterized protein</fullName>
    </submittedName>
</protein>
<dbReference type="EMBL" id="LAQJ01000118">
    <property type="protein sequence ID" value="KKO20289.1"/>
    <property type="molecule type" value="Genomic_DNA"/>
</dbReference>
<comment type="caution">
    <text evidence="1">The sequence shown here is derived from an EMBL/GenBank/DDBJ whole genome shotgun (WGS) entry which is preliminary data.</text>
</comment>
<evidence type="ECO:0000313" key="1">
    <source>
        <dbReference type="EMBL" id="KKO20289.1"/>
    </source>
</evidence>
<dbReference type="Proteomes" id="UP000034954">
    <property type="component" value="Unassembled WGS sequence"/>
</dbReference>
<name>A0A0M2V0P6_9BACT</name>
<accession>A0A0M2V0P6</accession>
<dbReference type="AlphaFoldDB" id="A0A0M2V0P6"/>
<evidence type="ECO:0000313" key="2">
    <source>
        <dbReference type="Proteomes" id="UP000034954"/>
    </source>
</evidence>
<organism evidence="1 2">
    <name type="scientific">Candidatus Brocadia fulgida</name>
    <dbReference type="NCBI Taxonomy" id="380242"/>
    <lineage>
        <taxon>Bacteria</taxon>
        <taxon>Pseudomonadati</taxon>
        <taxon>Planctomycetota</taxon>
        <taxon>Candidatus Brocadiia</taxon>
        <taxon>Candidatus Brocadiales</taxon>
        <taxon>Candidatus Brocadiaceae</taxon>
        <taxon>Candidatus Brocadia</taxon>
    </lineage>
</organism>
<reference evidence="1 2" key="1">
    <citation type="journal article" date="2013" name="BMC Microbiol.">
        <title>Identification of the type II cytochrome c maturation pathway in anammox bacteria by comparative genomics.</title>
        <authorList>
            <person name="Ferousi C."/>
            <person name="Speth D.R."/>
            <person name="Reimann J."/>
            <person name="Op den Camp H.J."/>
            <person name="Allen J.W."/>
            <person name="Keltjens J.T."/>
            <person name="Jetten M.S."/>
        </authorList>
    </citation>
    <scope>NUCLEOTIDE SEQUENCE [LARGE SCALE GENOMIC DNA]</scope>
    <source>
        <strain evidence="1">RU1</strain>
    </source>
</reference>